<evidence type="ECO:0000313" key="15">
    <source>
        <dbReference type="EMBL" id="KTC96619.1"/>
    </source>
</evidence>
<feature type="binding site" evidence="11">
    <location>
        <position position="354"/>
    </location>
    <ligand>
        <name>S-adenosyl-L-methionine</name>
        <dbReference type="ChEBI" id="CHEBI:59789"/>
    </ligand>
</feature>
<feature type="binding site" evidence="11">
    <location>
        <position position="86"/>
    </location>
    <ligand>
        <name>[4Fe-4S] cluster</name>
        <dbReference type="ChEBI" id="CHEBI:49883"/>
    </ligand>
</feature>
<proteinExistence type="inferred from homology"/>
<feature type="binding site" evidence="11">
    <location>
        <position position="77"/>
    </location>
    <ligand>
        <name>[4Fe-4S] cluster</name>
        <dbReference type="ChEBI" id="CHEBI:49883"/>
    </ligand>
</feature>
<keyword evidence="1 11" id="KW-0004">4Fe-4S</keyword>
<evidence type="ECO:0000313" key="16">
    <source>
        <dbReference type="Proteomes" id="UP000054773"/>
    </source>
</evidence>
<dbReference type="Gene3D" id="3.40.50.150">
    <property type="entry name" value="Vaccinia Virus protein VP39"/>
    <property type="match status" value="1"/>
</dbReference>
<dbReference type="AlphaFoldDB" id="A0A0W0TM74"/>
<dbReference type="PROSITE" id="PS50926">
    <property type="entry name" value="TRAM"/>
    <property type="match status" value="1"/>
</dbReference>
<evidence type="ECO:0000256" key="11">
    <source>
        <dbReference type="HAMAP-Rule" id="MF_01010"/>
    </source>
</evidence>
<dbReference type="EC" id="2.1.1.190" evidence="11"/>
<evidence type="ECO:0000256" key="7">
    <source>
        <dbReference type="ARBA" id="ARBA00023004"/>
    </source>
</evidence>
<feature type="binding site" evidence="11 12">
    <location>
        <position position="327"/>
    </location>
    <ligand>
        <name>S-adenosyl-L-methionine</name>
        <dbReference type="ChEBI" id="CHEBI:59789"/>
    </ligand>
</feature>
<dbReference type="Gene3D" id="2.40.50.140">
    <property type="entry name" value="Nucleic acid-binding proteins"/>
    <property type="match status" value="1"/>
</dbReference>
<evidence type="ECO:0000256" key="2">
    <source>
        <dbReference type="ARBA" id="ARBA00022552"/>
    </source>
</evidence>
<feature type="active site" evidence="13">
    <location>
        <position position="401"/>
    </location>
</feature>
<evidence type="ECO:0000256" key="8">
    <source>
        <dbReference type="ARBA" id="ARBA00023014"/>
    </source>
</evidence>
<evidence type="ECO:0000256" key="3">
    <source>
        <dbReference type="ARBA" id="ARBA00022603"/>
    </source>
</evidence>
<dbReference type="Pfam" id="PF01938">
    <property type="entry name" value="TRAM"/>
    <property type="match status" value="1"/>
</dbReference>
<evidence type="ECO:0000256" key="9">
    <source>
        <dbReference type="ARBA" id="ARBA00052756"/>
    </source>
</evidence>
<dbReference type="NCBIfam" id="TIGR00479">
    <property type="entry name" value="rumA"/>
    <property type="match status" value="1"/>
</dbReference>
<dbReference type="InterPro" id="IPR030391">
    <property type="entry name" value="MeTrfase_TrmA_CS"/>
</dbReference>
<dbReference type="PANTHER" id="PTHR11061">
    <property type="entry name" value="RNA M5U METHYLTRANSFERASE"/>
    <property type="match status" value="1"/>
</dbReference>
<keyword evidence="6 11" id="KW-0479">Metal-binding</keyword>
<keyword evidence="5 11" id="KW-0949">S-adenosyl-L-methionine</keyword>
<feature type="domain" description="TRAM" evidence="14">
    <location>
        <begin position="6"/>
        <end position="64"/>
    </location>
</feature>
<feature type="binding site" evidence="11">
    <location>
        <position position="311"/>
    </location>
    <ligand>
        <name>S-adenosyl-L-methionine</name>
        <dbReference type="ChEBI" id="CHEBI:59789"/>
    </ligand>
</feature>
<dbReference type="GO" id="GO:0070475">
    <property type="term" value="P:rRNA base methylation"/>
    <property type="evidence" value="ECO:0007669"/>
    <property type="project" value="TreeGrafter"/>
</dbReference>
<feature type="binding site" evidence="11">
    <location>
        <position position="166"/>
    </location>
    <ligand>
        <name>[4Fe-4S] cluster</name>
        <dbReference type="ChEBI" id="CHEBI:49883"/>
    </ligand>
</feature>
<dbReference type="NCBIfam" id="NF009639">
    <property type="entry name" value="PRK13168.1"/>
    <property type="match status" value="1"/>
</dbReference>
<dbReference type="SUPFAM" id="SSF50249">
    <property type="entry name" value="Nucleic acid-binding proteins"/>
    <property type="match status" value="1"/>
</dbReference>
<evidence type="ECO:0000256" key="12">
    <source>
        <dbReference type="PROSITE-ProRule" id="PRU01024"/>
    </source>
</evidence>
<evidence type="ECO:0000256" key="4">
    <source>
        <dbReference type="ARBA" id="ARBA00022679"/>
    </source>
</evidence>
<evidence type="ECO:0000259" key="14">
    <source>
        <dbReference type="PROSITE" id="PS50926"/>
    </source>
</evidence>
<evidence type="ECO:0000256" key="5">
    <source>
        <dbReference type="ARBA" id="ARBA00022691"/>
    </source>
</evidence>
<dbReference type="InterPro" id="IPR010280">
    <property type="entry name" value="U5_MeTrfase_fam"/>
</dbReference>
<comment type="caution">
    <text evidence="15">The sequence shown here is derived from an EMBL/GenBank/DDBJ whole genome shotgun (WGS) entry which is preliminary data.</text>
</comment>
<dbReference type="EMBL" id="LNYA01000028">
    <property type="protein sequence ID" value="KTC96619.1"/>
    <property type="molecule type" value="Genomic_DNA"/>
</dbReference>
<dbReference type="Proteomes" id="UP000054773">
    <property type="component" value="Unassembled WGS sequence"/>
</dbReference>
<dbReference type="InterPro" id="IPR001566">
    <property type="entry name" value="23S_rRNA_MeTrfase_RlmD"/>
</dbReference>
<keyword evidence="8 11" id="KW-0411">Iron-sulfur</keyword>
<dbReference type="FunFam" id="2.40.50.140:FF:000097">
    <property type="entry name" value="23S rRNA (uracil(1939)-C(5))-methyltransferase RlmD"/>
    <property type="match status" value="1"/>
</dbReference>
<dbReference type="InterPro" id="IPR029063">
    <property type="entry name" value="SAM-dependent_MTases_sf"/>
</dbReference>
<accession>A0A0W0TM74</accession>
<comment type="similarity">
    <text evidence="11">Belongs to the class I-like SAM-binding methyltransferase superfamily. RNA M5U methyltransferase family. RlmD subfamily.</text>
</comment>
<dbReference type="STRING" id="448.Lery_1825"/>
<reference evidence="15 16" key="1">
    <citation type="submission" date="2015-11" db="EMBL/GenBank/DDBJ databases">
        <title>Genomic analysis of 38 Legionella species identifies large and diverse effector repertoires.</title>
        <authorList>
            <person name="Burstein D."/>
            <person name="Amaro F."/>
            <person name="Zusman T."/>
            <person name="Lifshitz Z."/>
            <person name="Cohen O."/>
            <person name="Gilbert J.A."/>
            <person name="Pupko T."/>
            <person name="Shuman H.A."/>
            <person name="Segal G."/>
        </authorList>
    </citation>
    <scope>NUCLEOTIDE SEQUENCE [LARGE SCALE GENOMIC DNA]</scope>
    <source>
        <strain evidence="15 16">SE-32A-C8</strain>
    </source>
</reference>
<dbReference type="PANTHER" id="PTHR11061:SF49">
    <property type="entry name" value="23S RRNA (URACIL(1939)-C(5))-METHYLTRANSFERASE RLMD"/>
    <property type="match status" value="1"/>
</dbReference>
<keyword evidence="4 11" id="KW-0808">Transferase</keyword>
<dbReference type="Gene3D" id="2.40.50.1070">
    <property type="match status" value="1"/>
</dbReference>
<feature type="binding site" evidence="11 12">
    <location>
        <position position="306"/>
    </location>
    <ligand>
        <name>S-adenosyl-L-methionine</name>
        <dbReference type="ChEBI" id="CHEBI:59789"/>
    </ligand>
</feature>
<evidence type="ECO:0000256" key="13">
    <source>
        <dbReference type="PROSITE-ProRule" id="PRU10015"/>
    </source>
</evidence>
<dbReference type="Pfam" id="PF05958">
    <property type="entry name" value="tRNA_U5-meth_tr"/>
    <property type="match status" value="1"/>
</dbReference>
<dbReference type="GO" id="GO:0005506">
    <property type="term" value="F:iron ion binding"/>
    <property type="evidence" value="ECO:0007669"/>
    <property type="project" value="UniProtKB-UniRule"/>
</dbReference>
<dbReference type="InterPro" id="IPR012340">
    <property type="entry name" value="NA-bd_OB-fold"/>
</dbReference>
<keyword evidence="2 11" id="KW-0698">rRNA processing</keyword>
<dbReference type="HAMAP" id="MF_01010">
    <property type="entry name" value="23SrRNA_methyltr_RlmD"/>
    <property type="match status" value="1"/>
</dbReference>
<dbReference type="PATRIC" id="fig|448.7.peg.1908"/>
<protein>
    <recommendedName>
        <fullName evidence="11">23S rRNA (uracil(1939)-C(5))-methyltransferase RlmD</fullName>
        <ecNumber evidence="11">2.1.1.190</ecNumber>
    </recommendedName>
    <alternativeName>
        <fullName evidence="11">23S rRNA(m5U1939)-methyltransferase</fullName>
    </alternativeName>
</protein>
<dbReference type="PROSITE" id="PS51687">
    <property type="entry name" value="SAM_MT_RNA_M5U"/>
    <property type="match status" value="1"/>
</dbReference>
<feature type="binding site" evidence="11 12">
    <location>
        <position position="277"/>
    </location>
    <ligand>
        <name>S-adenosyl-L-methionine</name>
        <dbReference type="ChEBI" id="CHEBI:59789"/>
    </ligand>
</feature>
<dbReference type="InterPro" id="IPR002792">
    <property type="entry name" value="TRAM_dom"/>
</dbReference>
<feature type="binding site" evidence="11 12">
    <location>
        <position position="375"/>
    </location>
    <ligand>
        <name>S-adenosyl-L-methionine</name>
        <dbReference type="ChEBI" id="CHEBI:59789"/>
    </ligand>
</feature>
<dbReference type="RefSeq" id="WP_058526966.1">
    <property type="nucleotide sequence ID" value="NZ_CAAAHY010000037.1"/>
</dbReference>
<feature type="active site" description="Nucleophile" evidence="11 12">
    <location>
        <position position="401"/>
    </location>
</feature>
<dbReference type="InterPro" id="IPR030390">
    <property type="entry name" value="MeTrfase_TrmA_AS"/>
</dbReference>
<keyword evidence="3 11" id="KW-0489">Methyltransferase</keyword>
<feature type="binding site" evidence="11">
    <location>
        <position position="83"/>
    </location>
    <ligand>
        <name>[4Fe-4S] cluster</name>
        <dbReference type="ChEBI" id="CHEBI:49883"/>
    </ligand>
</feature>
<dbReference type="SUPFAM" id="SSF53335">
    <property type="entry name" value="S-adenosyl-L-methionine-dependent methyltransferases"/>
    <property type="match status" value="1"/>
</dbReference>
<dbReference type="GO" id="GO:0003723">
    <property type="term" value="F:RNA binding"/>
    <property type="evidence" value="ECO:0007669"/>
    <property type="project" value="InterPro"/>
</dbReference>
<name>A0A0W0TM74_LEGER</name>
<keyword evidence="7 11" id="KW-0408">Iron</keyword>
<dbReference type="PROSITE" id="PS01231">
    <property type="entry name" value="TRMA_2"/>
    <property type="match status" value="1"/>
</dbReference>
<evidence type="ECO:0000256" key="6">
    <source>
        <dbReference type="ARBA" id="ARBA00022723"/>
    </source>
</evidence>
<evidence type="ECO:0000256" key="10">
    <source>
        <dbReference type="ARBA" id="ARBA00059995"/>
    </source>
</evidence>
<dbReference type="PROSITE" id="PS01230">
    <property type="entry name" value="TRMA_1"/>
    <property type="match status" value="1"/>
</dbReference>
<dbReference type="CDD" id="cd02440">
    <property type="entry name" value="AdoMet_MTases"/>
    <property type="match status" value="1"/>
</dbReference>
<dbReference type="GO" id="GO:0070041">
    <property type="term" value="F:rRNA (uridine-C5-)-methyltransferase activity"/>
    <property type="evidence" value="ECO:0007669"/>
    <property type="project" value="UniProtKB-UniRule"/>
</dbReference>
<evidence type="ECO:0000256" key="1">
    <source>
        <dbReference type="ARBA" id="ARBA00022485"/>
    </source>
</evidence>
<dbReference type="FunFam" id="3.40.50.150:FF:000009">
    <property type="entry name" value="23S rRNA (Uracil(1939)-C(5))-methyltransferase RlmD"/>
    <property type="match status" value="1"/>
</dbReference>
<comment type="function">
    <text evidence="10 11">Catalyzes the formation of 5-methyl-uridine at position 1939 (m5U1939) in 23S rRNA.</text>
</comment>
<organism evidence="15 16">
    <name type="scientific">Legionella erythra</name>
    <dbReference type="NCBI Taxonomy" id="448"/>
    <lineage>
        <taxon>Bacteria</taxon>
        <taxon>Pseudomonadati</taxon>
        <taxon>Pseudomonadota</taxon>
        <taxon>Gammaproteobacteria</taxon>
        <taxon>Legionellales</taxon>
        <taxon>Legionellaceae</taxon>
        <taxon>Legionella</taxon>
    </lineage>
</organism>
<keyword evidence="16" id="KW-1185">Reference proteome</keyword>
<sequence>MSRRTQRPPKTPQTAEIVNFSHDGRGIARINGKTTFIENALPGETVLFQYTRTKSDFDEGRALEIVSPAANRVTPRCPHYSACGGCSLQHLDEKAQIHEKQTLLLDLLRRIGKVEPESILPPLSAGSWHYRNKARLSVRYVEKKQGTLVGFREKSNPRYIAEIEHCPVLNARVDDHILPLRALIDSFDSPQSIAQVEVAAGDEEVALIFRNMAALSERDKEALCRFGETSGFKLYLQPQGPDSVTLFYSPDGSDEYLHYQLPEEQVRFRFYPTDFTQVNAGLNRLMVSKALELMAVNTKDTVLDLFCGLGNFSLPLARRCAKVIGVEGSETMVQRAAMNADYNGLGNAHFYCADLDQVDALAAIVKQPIDKMLIDPPRSGALEIVRQIDKLNPIRLVYVSCNPATLARDTDVLVNHHGYRLRAVGVMDMFPHTSHVESIALFEKDKQ</sequence>
<dbReference type="OrthoDB" id="9804590at2"/>
<comment type="catalytic activity">
    <reaction evidence="9 11">
        <text>uridine(1939) in 23S rRNA + S-adenosyl-L-methionine = 5-methyluridine(1939) in 23S rRNA + S-adenosyl-L-homocysteine + H(+)</text>
        <dbReference type="Rhea" id="RHEA:42908"/>
        <dbReference type="Rhea" id="RHEA-COMP:10278"/>
        <dbReference type="Rhea" id="RHEA-COMP:10279"/>
        <dbReference type="ChEBI" id="CHEBI:15378"/>
        <dbReference type="ChEBI" id="CHEBI:57856"/>
        <dbReference type="ChEBI" id="CHEBI:59789"/>
        <dbReference type="ChEBI" id="CHEBI:65315"/>
        <dbReference type="ChEBI" id="CHEBI:74447"/>
        <dbReference type="EC" id="2.1.1.190"/>
    </reaction>
</comment>
<gene>
    <name evidence="15" type="primary">rumA</name>
    <name evidence="11" type="synonym">rlmD</name>
    <name evidence="15" type="ORF">Lery_1825</name>
</gene>
<dbReference type="GO" id="GO:0051539">
    <property type="term" value="F:4 iron, 4 sulfur cluster binding"/>
    <property type="evidence" value="ECO:0007669"/>
    <property type="project" value="UniProtKB-KW"/>
</dbReference>